<accession>A0ABU2CXH6</accession>
<protein>
    <submittedName>
        <fullName evidence="2">Uncharacterized protein</fullName>
    </submittedName>
</protein>
<feature type="transmembrane region" description="Helical" evidence="1">
    <location>
        <begin position="32"/>
        <end position="50"/>
    </location>
</feature>
<evidence type="ECO:0000256" key="1">
    <source>
        <dbReference type="SAM" id="Phobius"/>
    </source>
</evidence>
<organism evidence="2 3">
    <name type="scientific">Methanosarcina baikalica</name>
    <dbReference type="NCBI Taxonomy" id="3073890"/>
    <lineage>
        <taxon>Archaea</taxon>
        <taxon>Methanobacteriati</taxon>
        <taxon>Methanobacteriota</taxon>
        <taxon>Stenosarchaea group</taxon>
        <taxon>Methanomicrobia</taxon>
        <taxon>Methanosarcinales</taxon>
        <taxon>Methanosarcinaceae</taxon>
        <taxon>Methanosarcina</taxon>
    </lineage>
</organism>
<keyword evidence="1" id="KW-1133">Transmembrane helix</keyword>
<evidence type="ECO:0000313" key="3">
    <source>
        <dbReference type="Proteomes" id="UP001246244"/>
    </source>
</evidence>
<feature type="transmembrane region" description="Helical" evidence="1">
    <location>
        <begin position="56"/>
        <end position="78"/>
    </location>
</feature>
<reference evidence="3" key="1">
    <citation type="submission" date="2023-07" db="EMBL/GenBank/DDBJ databases">
        <title>Whole-genome sequencing of a new Methanosarcina sp. Z-7115.</title>
        <authorList>
            <person name="Zhilina T.N."/>
            <person name="Merkel A.Y."/>
        </authorList>
    </citation>
    <scope>NUCLEOTIDE SEQUENCE [LARGE SCALE GENOMIC DNA]</scope>
    <source>
        <strain evidence="3">Z-7115</strain>
    </source>
</reference>
<keyword evidence="1" id="KW-0472">Membrane</keyword>
<dbReference type="Proteomes" id="UP001246244">
    <property type="component" value="Unassembled WGS sequence"/>
</dbReference>
<dbReference type="RefSeq" id="WP_310574449.1">
    <property type="nucleotide sequence ID" value="NZ_JAVKPK010000002.1"/>
</dbReference>
<keyword evidence="3" id="KW-1185">Reference proteome</keyword>
<name>A0ABU2CXH6_9EURY</name>
<dbReference type="EMBL" id="JAVKPK010000002">
    <property type="protein sequence ID" value="MDR7664427.1"/>
    <property type="molecule type" value="Genomic_DNA"/>
</dbReference>
<sequence length="91" mass="10392">MIVLYPAVAFGMLCFFLPESRKRHKPLIASRLRSSVMAPLLLTLCFLIRLGTSWNLMGPVADTFIGSIITFVWFQMYLRSMVNTNKSENDC</sequence>
<comment type="caution">
    <text evidence="2">The sequence shown here is derived from an EMBL/GenBank/DDBJ whole genome shotgun (WGS) entry which is preliminary data.</text>
</comment>
<keyword evidence="1" id="KW-0812">Transmembrane</keyword>
<evidence type="ECO:0000313" key="2">
    <source>
        <dbReference type="EMBL" id="MDR7664427.1"/>
    </source>
</evidence>
<gene>
    <name evidence="2" type="ORF">RG963_01230</name>
</gene>
<proteinExistence type="predicted"/>